<dbReference type="Proteomes" id="UP001303046">
    <property type="component" value="Unassembled WGS sequence"/>
</dbReference>
<dbReference type="PROSITE" id="PS51186">
    <property type="entry name" value="GNAT"/>
    <property type="match status" value="1"/>
</dbReference>
<dbReference type="Gene3D" id="3.40.630.30">
    <property type="match status" value="1"/>
</dbReference>
<accession>A0ABR1DTY7</accession>
<dbReference type="SUPFAM" id="SSF55729">
    <property type="entry name" value="Acyl-CoA N-acyltransferases (Nat)"/>
    <property type="match status" value="1"/>
</dbReference>
<dbReference type="PANTHER" id="PTHR20905">
    <property type="entry name" value="N-ACETYLTRANSFERASE-RELATED"/>
    <property type="match status" value="1"/>
</dbReference>
<evidence type="ECO:0000313" key="2">
    <source>
        <dbReference type="EMBL" id="KAK6753723.1"/>
    </source>
</evidence>
<sequence length="311" mass="35624">MNFTTMVARTGPFRTANLLIRIQGGALVKQVVRRTIRTLTSTRDPEGSCSRRSQCPWGKGSFQQRDLHMRDLWQKIFRIPKSPLKHCRIEVATQKHAEDIEKFMLSEFGMNEPITQSLKPTTSDLCNFFHDLSEYGYSNEKYSTVVYSQDRLMAICLCSVANLRESVGPIEPEIDAEHHDFAEEICKGPYKQHKANQIITYITALERRQWRLLGDSAKVFKMNIMCVLKEFNGRGIGKELTRRAIDMAKSEGCEWVATVATASASQAIFFQLGFKVLYEIPYCIFRENGKVVFRNLHDGCDSGKFMALRIK</sequence>
<protein>
    <recommendedName>
        <fullName evidence="1">N-acetyltransferase domain-containing protein</fullName>
    </recommendedName>
</protein>
<dbReference type="InterPro" id="IPR000182">
    <property type="entry name" value="GNAT_dom"/>
</dbReference>
<keyword evidence="3" id="KW-1185">Reference proteome</keyword>
<evidence type="ECO:0000259" key="1">
    <source>
        <dbReference type="PROSITE" id="PS51186"/>
    </source>
</evidence>
<evidence type="ECO:0000313" key="3">
    <source>
        <dbReference type="Proteomes" id="UP001303046"/>
    </source>
</evidence>
<name>A0ABR1DTY7_NECAM</name>
<comment type="caution">
    <text evidence="2">The sequence shown here is derived from an EMBL/GenBank/DDBJ whole genome shotgun (WGS) entry which is preliminary data.</text>
</comment>
<proteinExistence type="predicted"/>
<dbReference type="CDD" id="cd04301">
    <property type="entry name" value="NAT_SF"/>
    <property type="match status" value="1"/>
</dbReference>
<dbReference type="EMBL" id="JAVFWL010000005">
    <property type="protein sequence ID" value="KAK6753723.1"/>
    <property type="molecule type" value="Genomic_DNA"/>
</dbReference>
<dbReference type="PANTHER" id="PTHR20905:SF1">
    <property type="entry name" value="AT07410P-RELATED"/>
    <property type="match status" value="1"/>
</dbReference>
<reference evidence="2 3" key="1">
    <citation type="submission" date="2023-08" db="EMBL/GenBank/DDBJ databases">
        <title>A Necator americanus chromosomal reference genome.</title>
        <authorList>
            <person name="Ilik V."/>
            <person name="Petrzelkova K.J."/>
            <person name="Pardy F."/>
            <person name="Fuh T."/>
            <person name="Niatou-Singa F.S."/>
            <person name="Gouil Q."/>
            <person name="Baker L."/>
            <person name="Ritchie M.E."/>
            <person name="Jex A.R."/>
            <person name="Gazzola D."/>
            <person name="Li H."/>
            <person name="Toshio Fujiwara R."/>
            <person name="Zhan B."/>
            <person name="Aroian R.V."/>
            <person name="Pafco B."/>
            <person name="Schwarz E.M."/>
        </authorList>
    </citation>
    <scope>NUCLEOTIDE SEQUENCE [LARGE SCALE GENOMIC DNA]</scope>
    <source>
        <strain evidence="2 3">Aroian</strain>
        <tissue evidence="2">Whole animal</tissue>
    </source>
</reference>
<organism evidence="2 3">
    <name type="scientific">Necator americanus</name>
    <name type="common">Human hookworm</name>
    <dbReference type="NCBI Taxonomy" id="51031"/>
    <lineage>
        <taxon>Eukaryota</taxon>
        <taxon>Metazoa</taxon>
        <taxon>Ecdysozoa</taxon>
        <taxon>Nematoda</taxon>
        <taxon>Chromadorea</taxon>
        <taxon>Rhabditida</taxon>
        <taxon>Rhabditina</taxon>
        <taxon>Rhabditomorpha</taxon>
        <taxon>Strongyloidea</taxon>
        <taxon>Ancylostomatidae</taxon>
        <taxon>Bunostominae</taxon>
        <taxon>Necator</taxon>
    </lineage>
</organism>
<dbReference type="InterPro" id="IPR016181">
    <property type="entry name" value="Acyl_CoA_acyltransferase"/>
</dbReference>
<feature type="domain" description="N-acetyltransferase" evidence="1">
    <location>
        <begin position="142"/>
        <end position="298"/>
    </location>
</feature>
<gene>
    <name evidence="2" type="primary">Necator_chrV.g17773</name>
    <name evidence="2" type="ORF">RB195_012983</name>
</gene>
<dbReference type="Pfam" id="PF00583">
    <property type="entry name" value="Acetyltransf_1"/>
    <property type="match status" value="1"/>
</dbReference>